<dbReference type="InterPro" id="IPR036116">
    <property type="entry name" value="FN3_sf"/>
</dbReference>
<dbReference type="PANTHER" id="PTHR46580:SF4">
    <property type="entry name" value="ATP_GTP-BINDING PROTEIN"/>
    <property type="match status" value="1"/>
</dbReference>
<dbReference type="SUPFAM" id="SSF69318">
    <property type="entry name" value="Integrin alpha N-terminal domain"/>
    <property type="match status" value="1"/>
</dbReference>
<evidence type="ECO:0000256" key="2">
    <source>
        <dbReference type="SAM" id="SignalP"/>
    </source>
</evidence>
<evidence type="ECO:0000313" key="3">
    <source>
        <dbReference type="EMBL" id="KAA6301232.1"/>
    </source>
</evidence>
<dbReference type="InterPro" id="IPR028994">
    <property type="entry name" value="Integrin_alpha_N"/>
</dbReference>
<dbReference type="AlphaFoldDB" id="A0A5M8NWK2"/>
<keyword evidence="1 2" id="KW-0732">Signal</keyword>
<evidence type="ECO:0000256" key="1">
    <source>
        <dbReference type="ARBA" id="ARBA00022729"/>
    </source>
</evidence>
<dbReference type="Gene3D" id="2.130.10.130">
    <property type="entry name" value="Integrin alpha, N-terminal"/>
    <property type="match status" value="2"/>
</dbReference>
<dbReference type="Pfam" id="PF13517">
    <property type="entry name" value="FG-GAP_3"/>
    <property type="match status" value="3"/>
</dbReference>
<evidence type="ECO:0008006" key="5">
    <source>
        <dbReference type="Google" id="ProtNLM"/>
    </source>
</evidence>
<feature type="chain" id="PRO_5024324391" description="Fibronectin type-III domain-containing protein" evidence="2">
    <location>
        <begin position="25"/>
        <end position="626"/>
    </location>
</feature>
<dbReference type="Gene3D" id="2.60.40.10">
    <property type="entry name" value="Immunoglobulins"/>
    <property type="match status" value="1"/>
</dbReference>
<dbReference type="InterPro" id="IPR013517">
    <property type="entry name" value="FG-GAP"/>
</dbReference>
<dbReference type="InterPro" id="IPR013783">
    <property type="entry name" value="Ig-like_fold"/>
</dbReference>
<evidence type="ECO:0000313" key="4">
    <source>
        <dbReference type="Proteomes" id="UP000324575"/>
    </source>
</evidence>
<protein>
    <recommendedName>
        <fullName evidence="5">Fibronectin type-III domain-containing protein</fullName>
    </recommendedName>
</protein>
<gene>
    <name evidence="3" type="ORF">EZS26_002621</name>
</gene>
<dbReference type="PANTHER" id="PTHR46580">
    <property type="entry name" value="SENSOR KINASE-RELATED"/>
    <property type="match status" value="1"/>
</dbReference>
<sequence length="626" mass="66798">MKVNYFKKMTLAAAALSLGMGISAQSVSSFSLYASQNPGSPGLIPGTHRTRAAVGDFNNDGYIDLYYGGQDPSEEAGTGWNCLSNLIKNNGNGTFTRINMEESGLPINSKSNFLFLDYNNDGNLDLLLTGDAEYGLDVPRYTYLYKNLGPAGGYKFEQVLESGLLSSGTPTEDYGKAFSAGDYDKDGFIDILITGEKPDLGWDQCRYVELYHNNGNGTFTKQDGPAKASSGACAFGDLNNDGWLDIFQVGYPSDSGEEGQSKWLHIFRNNTDGTFTDVTNSAIHSYGTFDSESILSDINGDGLLDIVAIGYSTSYNRIAAILINEGDFNFRYVDGITLGLATAGRTTVVAADLNNDGIMDLAYAGRDDHDNDKHKTWIFYQGASGSFALEPSISLPYFETTSGGLNLGDFNGDNAIDIVLTAYNETPDLYGCRAEIYVNTLGDEVAANTPPTTPTNLQASITDGQLNVTWNAATDDHTAAAALAYNVYVQSADGTFMLIPADIASGRLKTITDISVATRRLDYSMPLTDGDYTIGVQAIDQSAAAGRFATVSTGPGTAINTPNVKNVVVITGDGGFYVQANTATKVTVSDLYGRTIAIGLTNGLLPVGVHGVYLITVDGKTYKAVK</sequence>
<feature type="signal peptide" evidence="2">
    <location>
        <begin position="1"/>
        <end position="24"/>
    </location>
</feature>
<dbReference type="Proteomes" id="UP000324575">
    <property type="component" value="Unassembled WGS sequence"/>
</dbReference>
<comment type="caution">
    <text evidence="3">The sequence shown here is derived from an EMBL/GenBank/DDBJ whole genome shotgun (WGS) entry which is preliminary data.</text>
</comment>
<dbReference type="EMBL" id="SNRX01000023">
    <property type="protein sequence ID" value="KAA6301232.1"/>
    <property type="molecule type" value="Genomic_DNA"/>
</dbReference>
<dbReference type="SUPFAM" id="SSF49265">
    <property type="entry name" value="Fibronectin type III"/>
    <property type="match status" value="1"/>
</dbReference>
<reference evidence="3 4" key="1">
    <citation type="submission" date="2019-03" db="EMBL/GenBank/DDBJ databases">
        <title>Single cell metagenomics reveals metabolic interactions within the superorganism composed of flagellate Streblomastix strix and complex community of Bacteroidetes bacteria on its surface.</title>
        <authorList>
            <person name="Treitli S.C."/>
            <person name="Kolisko M."/>
            <person name="Husnik F."/>
            <person name="Keeling P."/>
            <person name="Hampl V."/>
        </authorList>
    </citation>
    <scope>NUCLEOTIDE SEQUENCE [LARGE SCALE GENOMIC DNA]</scope>
    <source>
        <strain evidence="3">St1</strain>
    </source>
</reference>
<proteinExistence type="predicted"/>
<organism evidence="3 4">
    <name type="scientific">Candidatus Ordinivivax streblomastigis</name>
    <dbReference type="NCBI Taxonomy" id="2540710"/>
    <lineage>
        <taxon>Bacteria</taxon>
        <taxon>Pseudomonadati</taxon>
        <taxon>Bacteroidota</taxon>
        <taxon>Bacteroidia</taxon>
        <taxon>Bacteroidales</taxon>
        <taxon>Candidatus Ordinivivax</taxon>
    </lineage>
</organism>
<name>A0A5M8NWK2_9BACT</name>
<accession>A0A5M8NWK2</accession>